<keyword evidence="1" id="KW-0732">Signal</keyword>
<reference evidence="3" key="1">
    <citation type="journal article" date="2013" name="Ind. Biotechnol.">
        <title>Comparative genomics analysis of Trichoderma reesei strains.</title>
        <authorList>
            <person name="Koike H."/>
            <person name="Aerts A."/>
            <person name="LaButti K."/>
            <person name="Grigoriev I.V."/>
            <person name="Baker S.E."/>
        </authorList>
    </citation>
    <scope>NUCLEOTIDE SEQUENCE [LARGE SCALE GENOMIC DNA]</scope>
    <source>
        <strain evidence="3">ATCC 56765 / BCRC 32924 / NRRL 11460 / Rut C-30</strain>
    </source>
</reference>
<evidence type="ECO:0000313" key="3">
    <source>
        <dbReference type="Proteomes" id="UP000024376"/>
    </source>
</evidence>
<evidence type="ECO:0000256" key="1">
    <source>
        <dbReference type="SAM" id="SignalP"/>
    </source>
</evidence>
<gene>
    <name evidence="2" type="ORF">M419DRAFT_123608</name>
</gene>
<proteinExistence type="predicted"/>
<protein>
    <submittedName>
        <fullName evidence="2">DNase1 protein</fullName>
    </submittedName>
</protein>
<name>A0A024S6U1_HYPJR</name>
<sequence length="167" mass="17938">MRFAASVATLIASAALSSAASVTFWTLDNAQRTIYFTSNPGSSNIDSVKVGGGKNTTVTFPDTWQGNFYAVKEGANNVPGMLGEINFGSWHGLTYFDVSAIVDPNDKDNVKQMFPAKSLEPMSGCVNFPCNNAYYLPDDIQTKATEEQELVCTLGGGSIGHTFTEEQ</sequence>
<dbReference type="AlphaFoldDB" id="A0A024S6U1"/>
<organism evidence="2 3">
    <name type="scientific">Hypocrea jecorina (strain ATCC 56765 / BCRC 32924 / NRRL 11460 / Rut C-30)</name>
    <name type="common">Trichoderma reesei</name>
    <dbReference type="NCBI Taxonomy" id="1344414"/>
    <lineage>
        <taxon>Eukaryota</taxon>
        <taxon>Fungi</taxon>
        <taxon>Dikarya</taxon>
        <taxon>Ascomycota</taxon>
        <taxon>Pezizomycotina</taxon>
        <taxon>Sordariomycetes</taxon>
        <taxon>Hypocreomycetidae</taxon>
        <taxon>Hypocreales</taxon>
        <taxon>Hypocreaceae</taxon>
        <taxon>Trichoderma</taxon>
    </lineage>
</organism>
<feature type="chain" id="PRO_5001537027" evidence="1">
    <location>
        <begin position="20"/>
        <end position="167"/>
    </location>
</feature>
<dbReference type="Proteomes" id="UP000024376">
    <property type="component" value="Unassembled WGS sequence"/>
</dbReference>
<dbReference type="EMBL" id="KI911149">
    <property type="protein sequence ID" value="ETS01049.1"/>
    <property type="molecule type" value="Genomic_DNA"/>
</dbReference>
<evidence type="ECO:0000313" key="2">
    <source>
        <dbReference type="EMBL" id="ETS01049.1"/>
    </source>
</evidence>
<feature type="signal peptide" evidence="1">
    <location>
        <begin position="1"/>
        <end position="19"/>
    </location>
</feature>
<accession>A0A024S6U1</accession>
<dbReference type="HOGENOM" id="CLU_120092_0_0_1"/>
<dbReference type="OrthoDB" id="3513524at2759"/>
<dbReference type="KEGG" id="trr:M419DRAFT_123608"/>